<reference evidence="1" key="1">
    <citation type="submission" date="2021-06" db="EMBL/GenBank/DDBJ databases">
        <authorList>
            <person name="Kallberg Y."/>
            <person name="Tangrot J."/>
            <person name="Rosling A."/>
        </authorList>
    </citation>
    <scope>NUCLEOTIDE SEQUENCE</scope>
    <source>
        <strain evidence="1">MA461A</strain>
    </source>
</reference>
<name>A0ACA9Q0U9_9GLOM</name>
<comment type="caution">
    <text evidence="1">The sequence shown here is derived from an EMBL/GenBank/DDBJ whole genome shotgun (WGS) entry which is preliminary data.</text>
</comment>
<gene>
    <name evidence="1" type="ORF">RPERSI_LOCUS12120</name>
</gene>
<proteinExistence type="predicted"/>
<feature type="non-terminal residue" evidence="1">
    <location>
        <position position="69"/>
    </location>
</feature>
<feature type="non-terminal residue" evidence="1">
    <location>
        <position position="1"/>
    </location>
</feature>
<evidence type="ECO:0000313" key="1">
    <source>
        <dbReference type="EMBL" id="CAG8730609.1"/>
    </source>
</evidence>
<dbReference type="EMBL" id="CAJVQC010025648">
    <property type="protein sequence ID" value="CAG8730609.1"/>
    <property type="molecule type" value="Genomic_DNA"/>
</dbReference>
<sequence>SNHQQTNIKAAQELIEHWVTMINVARNELVSAQEKQAYYANKKRHYEEFNKEDLVILNAANLPSPENSK</sequence>
<organism evidence="1 2">
    <name type="scientific">Racocetra persica</name>
    <dbReference type="NCBI Taxonomy" id="160502"/>
    <lineage>
        <taxon>Eukaryota</taxon>
        <taxon>Fungi</taxon>
        <taxon>Fungi incertae sedis</taxon>
        <taxon>Mucoromycota</taxon>
        <taxon>Glomeromycotina</taxon>
        <taxon>Glomeromycetes</taxon>
        <taxon>Diversisporales</taxon>
        <taxon>Gigasporaceae</taxon>
        <taxon>Racocetra</taxon>
    </lineage>
</organism>
<dbReference type="Proteomes" id="UP000789920">
    <property type="component" value="Unassembled WGS sequence"/>
</dbReference>
<accession>A0ACA9Q0U9</accession>
<keyword evidence="2" id="KW-1185">Reference proteome</keyword>
<protein>
    <submittedName>
        <fullName evidence="1">4433_t:CDS:1</fullName>
    </submittedName>
</protein>
<evidence type="ECO:0000313" key="2">
    <source>
        <dbReference type="Proteomes" id="UP000789920"/>
    </source>
</evidence>